<gene>
    <name evidence="11" type="ORF">AB6A40_008821</name>
</gene>
<dbReference type="EMBL" id="JBGFUD010008517">
    <property type="protein sequence ID" value="MFH4982112.1"/>
    <property type="molecule type" value="Genomic_DNA"/>
</dbReference>
<keyword evidence="8" id="KW-0675">Receptor</keyword>
<dbReference type="InterPro" id="IPR036055">
    <property type="entry name" value="LDL_receptor-like_sf"/>
</dbReference>
<dbReference type="PANTHER" id="PTHR22722:SF14">
    <property type="entry name" value="MEGALIN, ISOFORM A"/>
    <property type="match status" value="1"/>
</dbReference>
<dbReference type="AlphaFoldDB" id="A0ABD6EZD1"/>
<dbReference type="PRINTS" id="PR00261">
    <property type="entry name" value="LDLRECEPTOR"/>
</dbReference>
<evidence type="ECO:0000256" key="6">
    <source>
        <dbReference type="ARBA" id="ARBA00023136"/>
    </source>
</evidence>
<keyword evidence="9" id="KW-0325">Glycoprotein</keyword>
<evidence type="ECO:0000256" key="2">
    <source>
        <dbReference type="ARBA" id="ARBA00004308"/>
    </source>
</evidence>
<dbReference type="PROSITE" id="PS01209">
    <property type="entry name" value="LDLRA_1"/>
    <property type="match status" value="1"/>
</dbReference>
<evidence type="ECO:0000256" key="1">
    <source>
        <dbReference type="ARBA" id="ARBA00004167"/>
    </source>
</evidence>
<comment type="caution">
    <text evidence="10">Lacks conserved residue(s) required for the propagation of feature annotation.</text>
</comment>
<dbReference type="Proteomes" id="UP001608902">
    <property type="component" value="Unassembled WGS sequence"/>
</dbReference>
<dbReference type="InterPro" id="IPR023415">
    <property type="entry name" value="LDLR_class-A_CS"/>
</dbReference>
<dbReference type="InterPro" id="IPR051221">
    <property type="entry name" value="LDLR-related"/>
</dbReference>
<protein>
    <submittedName>
        <fullName evidence="11">Uncharacterized protein</fullName>
    </submittedName>
</protein>
<dbReference type="GO" id="GO:0016020">
    <property type="term" value="C:membrane"/>
    <property type="evidence" value="ECO:0007669"/>
    <property type="project" value="UniProtKB-SubCell"/>
</dbReference>
<evidence type="ECO:0000256" key="5">
    <source>
        <dbReference type="ARBA" id="ARBA00022989"/>
    </source>
</evidence>
<dbReference type="InterPro" id="IPR002172">
    <property type="entry name" value="LDrepeatLR_classA_rpt"/>
</dbReference>
<dbReference type="SUPFAM" id="SSF57424">
    <property type="entry name" value="LDL receptor-like module"/>
    <property type="match status" value="1"/>
</dbReference>
<dbReference type="PANTHER" id="PTHR22722">
    <property type="entry name" value="LOW-DENSITY LIPOPROTEIN RECEPTOR-RELATED PROTEIN 2-RELATED"/>
    <property type="match status" value="1"/>
</dbReference>
<dbReference type="CDD" id="cd00112">
    <property type="entry name" value="LDLa"/>
    <property type="match status" value="1"/>
</dbReference>
<dbReference type="PROSITE" id="PS50068">
    <property type="entry name" value="LDLRA_2"/>
    <property type="match status" value="1"/>
</dbReference>
<keyword evidence="5" id="KW-1133">Transmembrane helix</keyword>
<evidence type="ECO:0000313" key="11">
    <source>
        <dbReference type="EMBL" id="MFH4982112.1"/>
    </source>
</evidence>
<comment type="caution">
    <text evidence="11">The sequence shown here is derived from an EMBL/GenBank/DDBJ whole genome shotgun (WGS) entry which is preliminary data.</text>
</comment>
<keyword evidence="7" id="KW-1015">Disulfide bond</keyword>
<dbReference type="Gene3D" id="4.10.400.10">
    <property type="entry name" value="Low-density Lipoprotein Receptor"/>
    <property type="match status" value="2"/>
</dbReference>
<sequence length="182" mass="20245">MKCLLTGRCHPLRYKCDLEFDCGVTKLGILDTSDEDPSICNITRVCPPGKHMCLSGGQCLALSKFCDGVRDCVDGSDEHPHCGSELNASNIGFMRKHGRAVTPDEGVKCYCPEGQIPEGIECVDEDECRRPEYGGIPLCAHFSTNLISRKAGEPGFPCSCAKNYILMNDIWCRNMDVERYRW</sequence>
<evidence type="ECO:0000256" key="9">
    <source>
        <dbReference type="ARBA" id="ARBA00023180"/>
    </source>
</evidence>
<evidence type="ECO:0000256" key="3">
    <source>
        <dbReference type="ARBA" id="ARBA00022692"/>
    </source>
</evidence>
<evidence type="ECO:0000256" key="10">
    <source>
        <dbReference type="PROSITE-ProRule" id="PRU00124"/>
    </source>
</evidence>
<keyword evidence="12" id="KW-1185">Reference proteome</keyword>
<dbReference type="Pfam" id="PF00057">
    <property type="entry name" value="Ldl_recept_a"/>
    <property type="match status" value="1"/>
</dbReference>
<name>A0ABD6EZD1_9BILA</name>
<keyword evidence="6" id="KW-0472">Membrane</keyword>
<accession>A0ABD6EZD1</accession>
<evidence type="ECO:0000313" key="12">
    <source>
        <dbReference type="Proteomes" id="UP001608902"/>
    </source>
</evidence>
<comment type="subcellular location">
    <subcellularLocation>
        <location evidence="2">Endomembrane system</location>
    </subcellularLocation>
    <subcellularLocation>
        <location evidence="1">Membrane</location>
        <topology evidence="1">Single-pass membrane protein</topology>
    </subcellularLocation>
</comment>
<evidence type="ECO:0000256" key="7">
    <source>
        <dbReference type="ARBA" id="ARBA00023157"/>
    </source>
</evidence>
<dbReference type="SMART" id="SM00192">
    <property type="entry name" value="LDLa"/>
    <property type="match status" value="2"/>
</dbReference>
<keyword evidence="3" id="KW-0812">Transmembrane</keyword>
<evidence type="ECO:0000256" key="8">
    <source>
        <dbReference type="ARBA" id="ARBA00023170"/>
    </source>
</evidence>
<reference evidence="11 12" key="1">
    <citation type="submission" date="2024-08" db="EMBL/GenBank/DDBJ databases">
        <title>Gnathostoma spinigerum genome.</title>
        <authorList>
            <person name="Gonzalez-Bertolin B."/>
            <person name="Monzon S."/>
            <person name="Zaballos A."/>
            <person name="Jimenez P."/>
            <person name="Dekumyoy P."/>
            <person name="Varona S."/>
            <person name="Cuesta I."/>
            <person name="Sumanam S."/>
            <person name="Adisakwattana P."/>
            <person name="Gasser R.B."/>
            <person name="Hernandez-Gonzalez A."/>
            <person name="Young N.D."/>
            <person name="Perteguer M.J."/>
        </authorList>
    </citation>
    <scope>NUCLEOTIDE SEQUENCE [LARGE SCALE GENOMIC DNA]</scope>
    <source>
        <strain evidence="11">AL3</strain>
        <tissue evidence="11">Liver</tissue>
    </source>
</reference>
<keyword evidence="4" id="KW-0677">Repeat</keyword>
<organism evidence="11 12">
    <name type="scientific">Gnathostoma spinigerum</name>
    <dbReference type="NCBI Taxonomy" id="75299"/>
    <lineage>
        <taxon>Eukaryota</taxon>
        <taxon>Metazoa</taxon>
        <taxon>Ecdysozoa</taxon>
        <taxon>Nematoda</taxon>
        <taxon>Chromadorea</taxon>
        <taxon>Rhabditida</taxon>
        <taxon>Spirurina</taxon>
        <taxon>Gnathostomatomorpha</taxon>
        <taxon>Gnathostomatoidea</taxon>
        <taxon>Gnathostomatidae</taxon>
        <taxon>Gnathostoma</taxon>
    </lineage>
</organism>
<evidence type="ECO:0000256" key="4">
    <source>
        <dbReference type="ARBA" id="ARBA00022737"/>
    </source>
</evidence>
<proteinExistence type="predicted"/>
<dbReference type="GO" id="GO:0012505">
    <property type="term" value="C:endomembrane system"/>
    <property type="evidence" value="ECO:0007669"/>
    <property type="project" value="UniProtKB-SubCell"/>
</dbReference>